<protein>
    <submittedName>
        <fullName evidence="6">Putative transcription regulator protein</fullName>
    </submittedName>
</protein>
<dbReference type="SUPFAM" id="SSF46785">
    <property type="entry name" value="Winged helix' DNA-binding domain"/>
    <property type="match status" value="1"/>
</dbReference>
<gene>
    <name evidence="6" type="ORF">TF3108_v1_140057</name>
</gene>
<dbReference type="GO" id="GO:0043565">
    <property type="term" value="F:sequence-specific DNA binding"/>
    <property type="evidence" value="ECO:0007669"/>
    <property type="project" value="TreeGrafter"/>
</dbReference>
<name>A0A0S4VVQ2_RALSL</name>
<dbReference type="InterPro" id="IPR036388">
    <property type="entry name" value="WH-like_DNA-bd_sf"/>
</dbReference>
<dbReference type="InterPro" id="IPR005119">
    <property type="entry name" value="LysR_subst-bd"/>
</dbReference>
<dbReference type="PANTHER" id="PTHR30537:SF31">
    <property type="entry name" value="TRANSCRIPTIONAL REGULATOR, LYSR FAMILY"/>
    <property type="match status" value="1"/>
</dbReference>
<dbReference type="Pfam" id="PF03466">
    <property type="entry name" value="LysR_substrate"/>
    <property type="match status" value="1"/>
</dbReference>
<dbReference type="SUPFAM" id="SSF53850">
    <property type="entry name" value="Periplasmic binding protein-like II"/>
    <property type="match status" value="1"/>
</dbReference>
<evidence type="ECO:0000256" key="3">
    <source>
        <dbReference type="ARBA" id="ARBA00023125"/>
    </source>
</evidence>
<dbReference type="PATRIC" id="fig|305.109.peg.4492"/>
<dbReference type="Gene3D" id="3.40.190.290">
    <property type="match status" value="1"/>
</dbReference>
<feature type="domain" description="HTH lysR-type" evidence="5">
    <location>
        <begin position="15"/>
        <end position="72"/>
    </location>
</feature>
<evidence type="ECO:0000313" key="6">
    <source>
        <dbReference type="EMBL" id="CUV38562.1"/>
    </source>
</evidence>
<evidence type="ECO:0000256" key="2">
    <source>
        <dbReference type="ARBA" id="ARBA00023015"/>
    </source>
</evidence>
<dbReference type="FunFam" id="1.10.10.10:FF:000001">
    <property type="entry name" value="LysR family transcriptional regulator"/>
    <property type="match status" value="1"/>
</dbReference>
<dbReference type="Pfam" id="PF00126">
    <property type="entry name" value="HTH_1"/>
    <property type="match status" value="1"/>
</dbReference>
<reference evidence="6" key="1">
    <citation type="submission" date="2015-10" db="EMBL/GenBank/DDBJ databases">
        <authorList>
            <person name="Gilbert D.G."/>
        </authorList>
    </citation>
    <scope>NUCLEOTIDE SEQUENCE</scope>
    <source>
        <strain evidence="6">Phyl III-seqv23</strain>
    </source>
</reference>
<sequence length="329" mass="35092">MGASNAPLAWSVVMEDLNDLVLFAAVVTHGSFSAAARALGIPKSRVSRRVADLEQRLGVRLLQRSTRAVHVTDVGSAFYAQCEVMTQAARAALEVAEHAGERPSGRLRVSCPVGVAHAFLAPVLSKFLLAQPEVRLELDVTNRRVDVIGEGYDVALRVRSTLDDSNLVVRTFVASNLVLAASPSFVAGHGPFDSAESLRGVAGVGFGGVGGERARWRLTSPEGATVDIEYVPAFVTDDLFLLGQVAMAGVGVAQLPVNLCADAIRDGRLVMLLPDHRQPVHQLHAVFPSRRGLVPAVRAFIEFLAEELPAVTACASRCFEDIARSAANR</sequence>
<dbReference type="AlphaFoldDB" id="A0A0S4VVQ2"/>
<dbReference type="GO" id="GO:0003700">
    <property type="term" value="F:DNA-binding transcription factor activity"/>
    <property type="evidence" value="ECO:0007669"/>
    <property type="project" value="InterPro"/>
</dbReference>
<dbReference type="Gene3D" id="1.10.10.10">
    <property type="entry name" value="Winged helix-like DNA-binding domain superfamily/Winged helix DNA-binding domain"/>
    <property type="match status" value="1"/>
</dbReference>
<evidence type="ECO:0000256" key="4">
    <source>
        <dbReference type="ARBA" id="ARBA00023163"/>
    </source>
</evidence>
<dbReference type="InterPro" id="IPR000847">
    <property type="entry name" value="LysR_HTH_N"/>
</dbReference>
<dbReference type="GO" id="GO:0006351">
    <property type="term" value="P:DNA-templated transcription"/>
    <property type="evidence" value="ECO:0007669"/>
    <property type="project" value="TreeGrafter"/>
</dbReference>
<dbReference type="InterPro" id="IPR036390">
    <property type="entry name" value="WH_DNA-bd_sf"/>
</dbReference>
<keyword evidence="3" id="KW-0238">DNA-binding</keyword>
<evidence type="ECO:0000259" key="5">
    <source>
        <dbReference type="PROSITE" id="PS50931"/>
    </source>
</evidence>
<keyword evidence="4" id="KW-0804">Transcription</keyword>
<dbReference type="CDD" id="cd08473">
    <property type="entry name" value="PBP2_CrgA_like_4"/>
    <property type="match status" value="1"/>
</dbReference>
<proteinExistence type="inferred from homology"/>
<accession>A0A0S4VVQ2</accession>
<dbReference type="EMBL" id="LN899826">
    <property type="protein sequence ID" value="CUV38562.1"/>
    <property type="molecule type" value="Genomic_DNA"/>
</dbReference>
<organism evidence="6">
    <name type="scientific">Ralstonia solanacearum</name>
    <name type="common">Pseudomonas solanacearum</name>
    <dbReference type="NCBI Taxonomy" id="305"/>
    <lineage>
        <taxon>Bacteria</taxon>
        <taxon>Pseudomonadati</taxon>
        <taxon>Pseudomonadota</taxon>
        <taxon>Betaproteobacteria</taxon>
        <taxon>Burkholderiales</taxon>
        <taxon>Burkholderiaceae</taxon>
        <taxon>Ralstonia</taxon>
        <taxon>Ralstonia solanacearum species complex</taxon>
    </lineage>
</organism>
<evidence type="ECO:0000256" key="1">
    <source>
        <dbReference type="ARBA" id="ARBA00009437"/>
    </source>
</evidence>
<comment type="similarity">
    <text evidence="1">Belongs to the LysR transcriptional regulatory family.</text>
</comment>
<dbReference type="PROSITE" id="PS50931">
    <property type="entry name" value="HTH_LYSR"/>
    <property type="match status" value="1"/>
</dbReference>
<keyword evidence="2" id="KW-0805">Transcription regulation</keyword>
<dbReference type="PANTHER" id="PTHR30537">
    <property type="entry name" value="HTH-TYPE TRANSCRIPTIONAL REGULATOR"/>
    <property type="match status" value="1"/>
</dbReference>
<dbReference type="InterPro" id="IPR058163">
    <property type="entry name" value="LysR-type_TF_proteobact-type"/>
</dbReference>